<comment type="catalytic activity">
    <reaction evidence="1">
        <text>ATP + protein L-histidine = ADP + protein N-phospho-L-histidine.</text>
        <dbReference type="EC" id="2.7.13.3"/>
    </reaction>
</comment>
<dbReference type="SUPFAM" id="SSF55874">
    <property type="entry name" value="ATPase domain of HSP90 chaperone/DNA topoisomerase II/histidine kinase"/>
    <property type="match status" value="1"/>
</dbReference>
<dbReference type="Gene3D" id="1.10.287.130">
    <property type="match status" value="1"/>
</dbReference>
<dbReference type="InterPro" id="IPR033479">
    <property type="entry name" value="dCache_1"/>
</dbReference>
<dbReference type="EC" id="2.7.13.3" evidence="3"/>
<dbReference type="Gene3D" id="3.30.450.20">
    <property type="entry name" value="PAS domain"/>
    <property type="match status" value="2"/>
</dbReference>
<dbReference type="Gene3D" id="3.30.565.10">
    <property type="entry name" value="Histidine kinase-like ATPase, C-terminal domain"/>
    <property type="match status" value="1"/>
</dbReference>
<evidence type="ECO:0000256" key="5">
    <source>
        <dbReference type="ARBA" id="ARBA00022553"/>
    </source>
</evidence>
<comment type="subcellular location">
    <subcellularLocation>
        <location evidence="2">Cell membrane</location>
        <topology evidence="2">Multi-pass membrane protein</topology>
    </subcellularLocation>
</comment>
<keyword evidence="13" id="KW-1185">Reference proteome</keyword>
<evidence type="ECO:0000259" key="11">
    <source>
        <dbReference type="PROSITE" id="PS50109"/>
    </source>
</evidence>
<dbReference type="InterPro" id="IPR005467">
    <property type="entry name" value="His_kinase_dom"/>
</dbReference>
<dbReference type="PANTHER" id="PTHR43065:SF42">
    <property type="entry name" value="TWO-COMPONENT SENSOR PPRA"/>
    <property type="match status" value="1"/>
</dbReference>
<dbReference type="PANTHER" id="PTHR43065">
    <property type="entry name" value="SENSOR HISTIDINE KINASE"/>
    <property type="match status" value="1"/>
</dbReference>
<keyword evidence="5" id="KW-0597">Phosphoprotein</keyword>
<dbReference type="CDD" id="cd12914">
    <property type="entry name" value="PDC1_DGC_like"/>
    <property type="match status" value="1"/>
</dbReference>
<organism evidence="12 13">
    <name type="scientific">Enterovirga rhinocerotis</name>
    <dbReference type="NCBI Taxonomy" id="1339210"/>
    <lineage>
        <taxon>Bacteria</taxon>
        <taxon>Pseudomonadati</taxon>
        <taxon>Pseudomonadota</taxon>
        <taxon>Alphaproteobacteria</taxon>
        <taxon>Hyphomicrobiales</taxon>
        <taxon>Methylobacteriaceae</taxon>
        <taxon>Enterovirga</taxon>
    </lineage>
</organism>
<keyword evidence="7 10" id="KW-1133">Transmembrane helix</keyword>
<sequence length="608" mass="65168">MATLMPGKLPPEGAPTTPSRRFLTRLRASRPVQAALATGVVVLALVGIGAMLLVAEARQREVKAAKVALLNLNGLSAQSIGRALESIDLVLQTVEGDIRQEGGASPEALDRYRRDRTLHDMLRLRVVGLPQLAALSVIDRDGRLVAHSRGFPTPEIDLSDRDHFRRMTRERAPEPFLSEPLQNRATGDWSIYLARRLLSPSGELAGVVYAAIDLSYFARSYSALVLRRGTSMSLWRLDGTLVARYPTTERIGQRTDAPALRDLIGARPPSVEEGPSPIDGSPSLVAWNLVPGFPMATAIERTAQSVLAEWRDQAIAFGVVTGLLAAAVAAVTAASMRQFWAYEDVARAERERAAAMRSLDELEEQLRQSQKLEAIGQLTSGVAHDFNNLLTVVIGNLDRMTRRLGDEDTPLQRYVANARAGAERAAQLCARLLAFARRQPPDPQRLDVSEIVSGLSDLLHQSIGKKAALEFDLASGLPPILADRAGLETALINLVVNARDAMPEGGTVTIETKATPPQTGAPGDVCLTVADTGSGMTPAVVRRAFEPFFTTKAAGVGTGLGLAQVAGFARQNGGTVAIDSREGEGTRVAFCFPPAGMSPAQTIDKVHA</sequence>
<gene>
    <name evidence="12" type="ORF">EV668_0468</name>
</gene>
<evidence type="ECO:0000256" key="7">
    <source>
        <dbReference type="ARBA" id="ARBA00022989"/>
    </source>
</evidence>
<dbReference type="GO" id="GO:0005886">
    <property type="term" value="C:plasma membrane"/>
    <property type="evidence" value="ECO:0007669"/>
    <property type="project" value="UniProtKB-SubCell"/>
</dbReference>
<keyword evidence="8 10" id="KW-0472">Membrane</keyword>
<feature type="transmembrane region" description="Helical" evidence="10">
    <location>
        <begin position="32"/>
        <end position="54"/>
    </location>
</feature>
<dbReference type="RefSeq" id="WP_166652312.1">
    <property type="nucleotide sequence ID" value="NZ_SNZR01000011.1"/>
</dbReference>
<evidence type="ECO:0000256" key="9">
    <source>
        <dbReference type="SAM" id="Coils"/>
    </source>
</evidence>
<dbReference type="InterPro" id="IPR004358">
    <property type="entry name" value="Sig_transdc_His_kin-like_C"/>
</dbReference>
<comment type="caution">
    <text evidence="12">The sequence shown here is derived from an EMBL/GenBank/DDBJ whole genome shotgun (WGS) entry which is preliminary data.</text>
</comment>
<dbReference type="Pfam" id="PF00512">
    <property type="entry name" value="HisKA"/>
    <property type="match status" value="1"/>
</dbReference>
<dbReference type="InterPro" id="IPR036097">
    <property type="entry name" value="HisK_dim/P_sf"/>
</dbReference>
<evidence type="ECO:0000256" key="3">
    <source>
        <dbReference type="ARBA" id="ARBA00012438"/>
    </source>
</evidence>
<keyword evidence="9" id="KW-0175">Coiled coil</keyword>
<dbReference type="Pfam" id="PF02743">
    <property type="entry name" value="dCache_1"/>
    <property type="match status" value="1"/>
</dbReference>
<feature type="transmembrane region" description="Helical" evidence="10">
    <location>
        <begin position="314"/>
        <end position="336"/>
    </location>
</feature>
<feature type="domain" description="Histidine kinase" evidence="11">
    <location>
        <begin position="381"/>
        <end position="596"/>
    </location>
</feature>
<dbReference type="Pfam" id="PF02518">
    <property type="entry name" value="HATPase_c"/>
    <property type="match status" value="1"/>
</dbReference>
<dbReference type="Proteomes" id="UP000295122">
    <property type="component" value="Unassembled WGS sequence"/>
</dbReference>
<dbReference type="SUPFAM" id="SSF47384">
    <property type="entry name" value="Homodimeric domain of signal transducing histidine kinase"/>
    <property type="match status" value="1"/>
</dbReference>
<keyword evidence="12" id="KW-0808">Transferase</keyword>
<dbReference type="AlphaFoldDB" id="A0A4R7C5P1"/>
<accession>A0A4R7C5P1</accession>
<reference evidence="12 13" key="1">
    <citation type="submission" date="2019-03" db="EMBL/GenBank/DDBJ databases">
        <title>Genomic Encyclopedia of Type Strains, Phase IV (KMG-IV): sequencing the most valuable type-strain genomes for metagenomic binning, comparative biology and taxonomic classification.</title>
        <authorList>
            <person name="Goeker M."/>
        </authorList>
    </citation>
    <scope>NUCLEOTIDE SEQUENCE [LARGE SCALE GENOMIC DNA]</scope>
    <source>
        <strain evidence="12 13">DSM 25903</strain>
    </source>
</reference>
<dbReference type="PRINTS" id="PR00344">
    <property type="entry name" value="BCTRLSENSOR"/>
</dbReference>
<dbReference type="EMBL" id="SNZR01000011">
    <property type="protein sequence ID" value="TDR93212.1"/>
    <property type="molecule type" value="Genomic_DNA"/>
</dbReference>
<feature type="coiled-coil region" evidence="9">
    <location>
        <begin position="345"/>
        <end position="372"/>
    </location>
</feature>
<dbReference type="SMART" id="SM00387">
    <property type="entry name" value="HATPase_c"/>
    <property type="match status" value="1"/>
</dbReference>
<evidence type="ECO:0000256" key="4">
    <source>
        <dbReference type="ARBA" id="ARBA00022475"/>
    </source>
</evidence>
<evidence type="ECO:0000256" key="1">
    <source>
        <dbReference type="ARBA" id="ARBA00000085"/>
    </source>
</evidence>
<evidence type="ECO:0000256" key="6">
    <source>
        <dbReference type="ARBA" id="ARBA00022692"/>
    </source>
</evidence>
<protein>
    <recommendedName>
        <fullName evidence="3">histidine kinase</fullName>
        <ecNumber evidence="3">2.7.13.3</ecNumber>
    </recommendedName>
</protein>
<evidence type="ECO:0000256" key="10">
    <source>
        <dbReference type="SAM" id="Phobius"/>
    </source>
</evidence>
<keyword evidence="4" id="KW-1003">Cell membrane</keyword>
<name>A0A4R7C5P1_9HYPH</name>
<evidence type="ECO:0000313" key="12">
    <source>
        <dbReference type="EMBL" id="TDR93212.1"/>
    </source>
</evidence>
<proteinExistence type="predicted"/>
<dbReference type="CDD" id="cd00082">
    <property type="entry name" value="HisKA"/>
    <property type="match status" value="1"/>
</dbReference>
<dbReference type="SMART" id="SM00388">
    <property type="entry name" value="HisKA"/>
    <property type="match status" value="1"/>
</dbReference>
<dbReference type="PROSITE" id="PS50109">
    <property type="entry name" value="HIS_KIN"/>
    <property type="match status" value="1"/>
</dbReference>
<dbReference type="InterPro" id="IPR003661">
    <property type="entry name" value="HisK_dim/P_dom"/>
</dbReference>
<keyword evidence="12" id="KW-0418">Kinase</keyword>
<keyword evidence="6 10" id="KW-0812">Transmembrane</keyword>
<evidence type="ECO:0000313" key="13">
    <source>
        <dbReference type="Proteomes" id="UP000295122"/>
    </source>
</evidence>
<dbReference type="GO" id="GO:0000155">
    <property type="term" value="F:phosphorelay sensor kinase activity"/>
    <property type="evidence" value="ECO:0007669"/>
    <property type="project" value="InterPro"/>
</dbReference>
<dbReference type="InterPro" id="IPR003594">
    <property type="entry name" value="HATPase_dom"/>
</dbReference>
<dbReference type="InterPro" id="IPR036890">
    <property type="entry name" value="HATPase_C_sf"/>
</dbReference>
<evidence type="ECO:0000256" key="8">
    <source>
        <dbReference type="ARBA" id="ARBA00023136"/>
    </source>
</evidence>
<evidence type="ECO:0000256" key="2">
    <source>
        <dbReference type="ARBA" id="ARBA00004651"/>
    </source>
</evidence>
<dbReference type="CDD" id="cd12915">
    <property type="entry name" value="PDC2_DGC_like"/>
    <property type="match status" value="1"/>
</dbReference>